<dbReference type="InterPro" id="IPR057264">
    <property type="entry name" value="Ribosomal_uL24_C"/>
</dbReference>
<evidence type="ECO:0000256" key="9">
    <source>
        <dbReference type="ARBA" id="ARBA00058688"/>
    </source>
</evidence>
<dbReference type="Gene3D" id="2.30.30.30">
    <property type="match status" value="1"/>
</dbReference>
<evidence type="ECO:0000256" key="5">
    <source>
        <dbReference type="ARBA" id="ARBA00022884"/>
    </source>
</evidence>
<dbReference type="GO" id="GO:0003735">
    <property type="term" value="F:structural constituent of ribosome"/>
    <property type="evidence" value="ECO:0007669"/>
    <property type="project" value="InterPro"/>
</dbReference>
<proteinExistence type="inferred from homology"/>
<dbReference type="InterPro" id="IPR005824">
    <property type="entry name" value="KOW"/>
</dbReference>
<evidence type="ECO:0000256" key="8">
    <source>
        <dbReference type="ARBA" id="ARBA00035206"/>
    </source>
</evidence>
<feature type="domain" description="KOW" evidence="11">
    <location>
        <begin position="5"/>
        <end position="32"/>
    </location>
</feature>
<sequence length="103" mass="11158">MASLKIKTGDMVKVIAGKDKDKEGKVIAVNKKNNTLLVEGINMVTKHTKPSMANQQGGIVQQEAPIDASNVMLLFKGQATRVGFKMDGDKKVRFAKKTGDVID</sequence>
<dbReference type="InterPro" id="IPR014722">
    <property type="entry name" value="Rib_uL2_dom2"/>
</dbReference>
<organism evidence="12 13">
    <name type="scientific">Agathobacter ruminis</name>
    <dbReference type="NCBI Taxonomy" id="1712665"/>
    <lineage>
        <taxon>Bacteria</taxon>
        <taxon>Bacillati</taxon>
        <taxon>Bacillota</taxon>
        <taxon>Clostridia</taxon>
        <taxon>Lachnospirales</taxon>
        <taxon>Lachnospiraceae</taxon>
        <taxon>Agathobacter</taxon>
    </lineage>
</organism>
<dbReference type="CDD" id="cd06089">
    <property type="entry name" value="KOW_RPL26"/>
    <property type="match status" value="1"/>
</dbReference>
<protein>
    <recommendedName>
        <fullName evidence="8 10">Large ribosomal subunit protein uL24</fullName>
    </recommendedName>
</protein>
<dbReference type="SUPFAM" id="SSF50104">
    <property type="entry name" value="Translation proteins SH3-like domain"/>
    <property type="match status" value="1"/>
</dbReference>
<keyword evidence="6 10" id="KW-0689">Ribosomal protein</keyword>
<evidence type="ECO:0000256" key="2">
    <source>
        <dbReference type="ARBA" id="ARBA00010618"/>
    </source>
</evidence>
<dbReference type="GO" id="GO:0019843">
    <property type="term" value="F:rRNA binding"/>
    <property type="evidence" value="ECO:0007669"/>
    <property type="project" value="UniProtKB-UniRule"/>
</dbReference>
<keyword evidence="7 10" id="KW-0687">Ribonucleoprotein</keyword>
<gene>
    <name evidence="10" type="primary">rplX</name>
    <name evidence="12" type="ORF">CSX02_04445</name>
</gene>
<dbReference type="FunFam" id="2.30.30.30:FF:000004">
    <property type="entry name" value="50S ribosomal protein L24"/>
    <property type="match status" value="1"/>
</dbReference>
<dbReference type="GO" id="GO:0005840">
    <property type="term" value="C:ribosome"/>
    <property type="evidence" value="ECO:0007669"/>
    <property type="project" value="UniProtKB-KW"/>
</dbReference>
<evidence type="ECO:0000256" key="4">
    <source>
        <dbReference type="ARBA" id="ARBA00022730"/>
    </source>
</evidence>
<dbReference type="AlphaFoldDB" id="A0A2G3E4K5"/>
<reference evidence="12 13" key="2">
    <citation type="submission" date="2017-10" db="EMBL/GenBank/DDBJ databases">
        <authorList>
            <person name="Banno H."/>
            <person name="Chua N.-H."/>
        </authorList>
    </citation>
    <scope>NUCLEOTIDE SEQUENCE [LARGE SCALE GENOMIC DNA]</scope>
    <source>
        <strain evidence="12 13">JK623</strain>
    </source>
</reference>
<evidence type="ECO:0000313" key="13">
    <source>
        <dbReference type="Proteomes" id="UP000224563"/>
    </source>
</evidence>
<reference evidence="12 13" key="1">
    <citation type="submission" date="2017-10" db="EMBL/GenBank/DDBJ databases">
        <title>Resolving the taxonomy of Roseburia spp., Eubacterium rectale and Agathobacter spp. through phylogenomic analysis.</title>
        <authorList>
            <person name="Sheridan P.O."/>
            <person name="Walker A.W."/>
            <person name="Duncan S.H."/>
            <person name="Scott K.P."/>
            <person name="Toole P.W.O."/>
            <person name="Luis P."/>
            <person name="Flint H.J."/>
        </authorList>
    </citation>
    <scope>NUCLEOTIDE SEQUENCE [LARGE SCALE GENOMIC DNA]</scope>
    <source>
        <strain evidence="12 13">JK623</strain>
    </source>
</reference>
<accession>A0A2G3E4K5</accession>
<dbReference type="EMBL" id="PDYG01000015">
    <property type="protein sequence ID" value="PHU38131.1"/>
    <property type="molecule type" value="Genomic_DNA"/>
</dbReference>
<evidence type="ECO:0000256" key="10">
    <source>
        <dbReference type="HAMAP-Rule" id="MF_01326"/>
    </source>
</evidence>
<name>A0A2G3E4K5_9FIRM</name>
<keyword evidence="4 10" id="KW-0699">rRNA-binding</keyword>
<evidence type="ECO:0000256" key="7">
    <source>
        <dbReference type="ARBA" id="ARBA00023274"/>
    </source>
</evidence>
<evidence type="ECO:0000256" key="1">
    <source>
        <dbReference type="ARBA" id="ARBA00004072"/>
    </source>
</evidence>
<comment type="caution">
    <text evidence="12">The sequence shown here is derived from an EMBL/GenBank/DDBJ whole genome shotgun (WGS) entry which is preliminary data.</text>
</comment>
<dbReference type="GO" id="GO:1990904">
    <property type="term" value="C:ribonucleoprotein complex"/>
    <property type="evidence" value="ECO:0007669"/>
    <property type="project" value="UniProtKB-KW"/>
</dbReference>
<dbReference type="Proteomes" id="UP000224563">
    <property type="component" value="Unassembled WGS sequence"/>
</dbReference>
<comment type="similarity">
    <text evidence="2 10">Belongs to the universal ribosomal protein uL24 family.</text>
</comment>
<dbReference type="NCBIfam" id="TIGR01079">
    <property type="entry name" value="rplX_bact"/>
    <property type="match status" value="1"/>
</dbReference>
<dbReference type="RefSeq" id="WP_031544139.1">
    <property type="nucleotide sequence ID" value="NZ_JANSWH010000058.1"/>
</dbReference>
<dbReference type="GO" id="GO:0006412">
    <property type="term" value="P:translation"/>
    <property type="evidence" value="ECO:0007669"/>
    <property type="project" value="UniProtKB-UniRule"/>
</dbReference>
<comment type="subunit">
    <text evidence="3 10">Part of the 50S ribosomal subunit.</text>
</comment>
<dbReference type="HAMAP" id="MF_01326_B">
    <property type="entry name" value="Ribosomal_uL24_B"/>
    <property type="match status" value="1"/>
</dbReference>
<evidence type="ECO:0000259" key="11">
    <source>
        <dbReference type="SMART" id="SM00739"/>
    </source>
</evidence>
<keyword evidence="5 10" id="KW-0694">RNA-binding</keyword>
<dbReference type="Pfam" id="PF00467">
    <property type="entry name" value="KOW"/>
    <property type="match status" value="1"/>
</dbReference>
<evidence type="ECO:0000256" key="6">
    <source>
        <dbReference type="ARBA" id="ARBA00022980"/>
    </source>
</evidence>
<evidence type="ECO:0000313" key="12">
    <source>
        <dbReference type="EMBL" id="PHU38131.1"/>
    </source>
</evidence>
<dbReference type="PANTHER" id="PTHR12903">
    <property type="entry name" value="MITOCHONDRIAL RIBOSOMAL PROTEIN L24"/>
    <property type="match status" value="1"/>
</dbReference>
<keyword evidence="13" id="KW-1185">Reference proteome</keyword>
<comment type="function">
    <text evidence="9 10">One of the proteins that surrounds the polypeptide exit tunnel on the outside of the subunit.</text>
</comment>
<evidence type="ECO:0000256" key="3">
    <source>
        <dbReference type="ARBA" id="ARBA00011838"/>
    </source>
</evidence>
<dbReference type="InterPro" id="IPR041988">
    <property type="entry name" value="Ribosomal_uL24_KOW"/>
</dbReference>
<dbReference type="SMART" id="SM00739">
    <property type="entry name" value="KOW"/>
    <property type="match status" value="1"/>
</dbReference>
<dbReference type="Pfam" id="PF17136">
    <property type="entry name" value="ribosomal_L24"/>
    <property type="match status" value="1"/>
</dbReference>
<comment type="function">
    <text evidence="1 10">One of two assembly initiator proteins, it binds directly to the 5'-end of the 23S rRNA, where it nucleates assembly of the 50S subunit.</text>
</comment>
<dbReference type="InterPro" id="IPR003256">
    <property type="entry name" value="Ribosomal_uL24"/>
</dbReference>
<dbReference type="InterPro" id="IPR008991">
    <property type="entry name" value="Translation_prot_SH3-like_sf"/>
</dbReference>